<dbReference type="EMBL" id="CAJNDS010001112">
    <property type="protein sequence ID" value="CAE7247803.1"/>
    <property type="molecule type" value="Genomic_DNA"/>
</dbReference>
<accession>A0A812LMH5</accession>
<dbReference type="InterPro" id="IPR011990">
    <property type="entry name" value="TPR-like_helical_dom_sf"/>
</dbReference>
<comment type="caution">
    <text evidence="1">The sequence shown here is derived from an EMBL/GenBank/DDBJ whole genome shotgun (WGS) entry which is preliminary data.</text>
</comment>
<dbReference type="AlphaFoldDB" id="A0A812LMH5"/>
<evidence type="ECO:0008006" key="3">
    <source>
        <dbReference type="Google" id="ProtNLM"/>
    </source>
</evidence>
<name>A0A812LMH5_9DINO</name>
<evidence type="ECO:0000313" key="1">
    <source>
        <dbReference type="EMBL" id="CAE7247803.1"/>
    </source>
</evidence>
<dbReference type="Gene3D" id="1.25.40.10">
    <property type="entry name" value="Tetratricopeptide repeat domain"/>
    <property type="match status" value="1"/>
</dbReference>
<protein>
    <recommendedName>
        <fullName evidence="3">MalT-like TPR region domain-containing protein</fullName>
    </recommendedName>
</protein>
<sequence length="72" mass="7931">MRRPGEALDNALQALEIIKDLEDLPWEAVMLHSVAALRCATKQYPEALQAAQEAIWILEDIGDRSGQAGLCL</sequence>
<organism evidence="1 2">
    <name type="scientific">Symbiodinium natans</name>
    <dbReference type="NCBI Taxonomy" id="878477"/>
    <lineage>
        <taxon>Eukaryota</taxon>
        <taxon>Sar</taxon>
        <taxon>Alveolata</taxon>
        <taxon>Dinophyceae</taxon>
        <taxon>Suessiales</taxon>
        <taxon>Symbiodiniaceae</taxon>
        <taxon>Symbiodinium</taxon>
    </lineage>
</organism>
<reference evidence="1" key="1">
    <citation type="submission" date="2021-02" db="EMBL/GenBank/DDBJ databases">
        <authorList>
            <person name="Dougan E. K."/>
            <person name="Rhodes N."/>
            <person name="Thang M."/>
            <person name="Chan C."/>
        </authorList>
    </citation>
    <scope>NUCLEOTIDE SEQUENCE</scope>
</reference>
<proteinExistence type="predicted"/>
<gene>
    <name evidence="1" type="ORF">SNAT2548_LOCUS11937</name>
</gene>
<dbReference type="OrthoDB" id="413227at2759"/>
<dbReference type="Proteomes" id="UP000604046">
    <property type="component" value="Unassembled WGS sequence"/>
</dbReference>
<dbReference type="SUPFAM" id="SSF48452">
    <property type="entry name" value="TPR-like"/>
    <property type="match status" value="1"/>
</dbReference>
<evidence type="ECO:0000313" key="2">
    <source>
        <dbReference type="Proteomes" id="UP000604046"/>
    </source>
</evidence>
<keyword evidence="2" id="KW-1185">Reference proteome</keyword>